<dbReference type="Pfam" id="PF17765">
    <property type="entry name" value="MLTR_LBD"/>
    <property type="match status" value="1"/>
</dbReference>
<dbReference type="PANTHER" id="PTHR35010:SF2">
    <property type="entry name" value="BLL4672 PROTEIN"/>
    <property type="match status" value="1"/>
</dbReference>
<accession>A0A6N4V6M3</accession>
<keyword evidence="2" id="KW-0238">DNA-binding</keyword>
<dbReference type="Proteomes" id="UP000466785">
    <property type="component" value="Chromosome"/>
</dbReference>
<evidence type="ECO:0000313" key="3">
    <source>
        <dbReference type="Proteomes" id="UP000466785"/>
    </source>
</evidence>
<dbReference type="InterPro" id="IPR010982">
    <property type="entry name" value="Lambda_DNA-bd_dom_sf"/>
</dbReference>
<gene>
    <name evidence="2" type="ORF">MPOR_13600</name>
</gene>
<dbReference type="Pfam" id="PF13560">
    <property type="entry name" value="HTH_31"/>
    <property type="match status" value="1"/>
</dbReference>
<reference evidence="2 3" key="1">
    <citation type="journal article" date="2019" name="Emerg. Microbes Infect.">
        <title>Comprehensive subspecies identification of 175 nontuberculous mycobacteria species based on 7547 genomic profiles.</title>
        <authorList>
            <person name="Matsumoto Y."/>
            <person name="Kinjo T."/>
            <person name="Motooka D."/>
            <person name="Nabeya D."/>
            <person name="Jung N."/>
            <person name="Uechi K."/>
            <person name="Horii T."/>
            <person name="Iida T."/>
            <person name="Fujita J."/>
            <person name="Nakamura S."/>
        </authorList>
    </citation>
    <scope>NUCLEOTIDE SEQUENCE [LARGE SCALE GENOMIC DNA]</scope>
    <source>
        <strain evidence="2 3">JCM 12603</strain>
    </source>
</reference>
<dbReference type="AlphaFoldDB" id="A0A6N4V6M3"/>
<dbReference type="Gene3D" id="1.10.260.40">
    <property type="entry name" value="lambda repressor-like DNA-binding domains"/>
    <property type="match status" value="1"/>
</dbReference>
<name>A0A6N4V6M3_9MYCO</name>
<dbReference type="InterPro" id="IPR041413">
    <property type="entry name" value="MLTR_LBD"/>
</dbReference>
<evidence type="ECO:0000313" key="2">
    <source>
        <dbReference type="EMBL" id="BBX50334.1"/>
    </source>
</evidence>
<protein>
    <submittedName>
        <fullName evidence="2">DNA-binding protein</fullName>
    </submittedName>
</protein>
<sequence>MADHARVAELLRDRRQVLQPEDVGLPRGRRRRTSGLRRDEVAALCSISTVHYARLERRCGPRPSPATLASLARELRFTRATRDELFSAAGYDDGPMHVCPGVMHMLGRLTDVAALAVDPLGEVLAQTPPARALFGDHPARTGWSRSGYFRWFTDPAARQHYPADEQPLISAEIVADLQRQHGSAAAALVQQLRGLDEFDELWRQPGDIAPARRARVVCPHVGVVDLDREVLTADGGLRVVLYLARPGSDSESRLALASVLGQQRLG</sequence>
<keyword evidence="3" id="KW-1185">Reference proteome</keyword>
<dbReference type="RefSeq" id="WP_163673045.1">
    <property type="nucleotide sequence ID" value="NZ_AP022570.1"/>
</dbReference>
<dbReference type="KEGG" id="mpof:MPOR_13600"/>
<organism evidence="2 3">
    <name type="scientific">Mycolicibacterium poriferae</name>
    <dbReference type="NCBI Taxonomy" id="39694"/>
    <lineage>
        <taxon>Bacteria</taxon>
        <taxon>Bacillati</taxon>
        <taxon>Actinomycetota</taxon>
        <taxon>Actinomycetes</taxon>
        <taxon>Mycobacteriales</taxon>
        <taxon>Mycobacteriaceae</taxon>
        <taxon>Mycolicibacterium</taxon>
    </lineage>
</organism>
<dbReference type="EMBL" id="AP022570">
    <property type="protein sequence ID" value="BBX50334.1"/>
    <property type="molecule type" value="Genomic_DNA"/>
</dbReference>
<feature type="domain" description="MmyB-like transcription regulator ligand binding" evidence="1">
    <location>
        <begin position="98"/>
        <end position="256"/>
    </location>
</feature>
<proteinExistence type="predicted"/>
<dbReference type="Gene3D" id="3.30.450.180">
    <property type="match status" value="1"/>
</dbReference>
<evidence type="ECO:0000259" key="1">
    <source>
        <dbReference type="Pfam" id="PF17765"/>
    </source>
</evidence>
<dbReference type="GO" id="GO:0003677">
    <property type="term" value="F:DNA binding"/>
    <property type="evidence" value="ECO:0007669"/>
    <property type="project" value="UniProtKB-KW"/>
</dbReference>
<dbReference type="PANTHER" id="PTHR35010">
    <property type="entry name" value="BLL4672 PROTEIN-RELATED"/>
    <property type="match status" value="1"/>
</dbReference>